<feature type="domain" description="Reverse transcriptase Ty1/copia-type" evidence="1">
    <location>
        <begin position="9"/>
        <end position="70"/>
    </location>
</feature>
<dbReference type="OrthoDB" id="413361at2759"/>
<gene>
    <name evidence="2" type="ORF">O181_073080</name>
</gene>
<accession>A0A9Q3IBM9</accession>
<dbReference type="Proteomes" id="UP000765509">
    <property type="component" value="Unassembled WGS sequence"/>
</dbReference>
<comment type="caution">
    <text evidence="2">The sequence shown here is derived from an EMBL/GenBank/DDBJ whole genome shotgun (WGS) entry which is preliminary data.</text>
</comment>
<evidence type="ECO:0000259" key="1">
    <source>
        <dbReference type="Pfam" id="PF07727"/>
    </source>
</evidence>
<reference evidence="2" key="1">
    <citation type="submission" date="2021-03" db="EMBL/GenBank/DDBJ databases">
        <title>Draft genome sequence of rust myrtle Austropuccinia psidii MF-1, a brazilian biotype.</title>
        <authorList>
            <person name="Quecine M.C."/>
            <person name="Pachon D.M.R."/>
            <person name="Bonatelli M.L."/>
            <person name="Correr F.H."/>
            <person name="Franceschini L.M."/>
            <person name="Leite T.F."/>
            <person name="Margarido G.R.A."/>
            <person name="Almeida C.A."/>
            <person name="Ferrarezi J.A."/>
            <person name="Labate C.A."/>
        </authorList>
    </citation>
    <scope>NUCLEOTIDE SEQUENCE</scope>
    <source>
        <strain evidence="2">MF-1</strain>
    </source>
</reference>
<name>A0A9Q3IBM9_9BASI</name>
<sequence>MVLFGRNTQPFKEKISREFSIKDIGPADLLLGVKIHQLEEGITLDQQHFVKSLLDTYGMQNCKSVNTPLIPNEHLSAATEAEKKAFNKMKVNYRSAVGSINYLSSATWPDLLHAVRSLSQHLEKPSVQHWK</sequence>
<proteinExistence type="predicted"/>
<protein>
    <recommendedName>
        <fullName evidence="1">Reverse transcriptase Ty1/copia-type domain-containing protein</fullName>
    </recommendedName>
</protein>
<evidence type="ECO:0000313" key="2">
    <source>
        <dbReference type="EMBL" id="MBW0533365.1"/>
    </source>
</evidence>
<keyword evidence="3" id="KW-1185">Reference proteome</keyword>
<organism evidence="2 3">
    <name type="scientific">Austropuccinia psidii MF-1</name>
    <dbReference type="NCBI Taxonomy" id="1389203"/>
    <lineage>
        <taxon>Eukaryota</taxon>
        <taxon>Fungi</taxon>
        <taxon>Dikarya</taxon>
        <taxon>Basidiomycota</taxon>
        <taxon>Pucciniomycotina</taxon>
        <taxon>Pucciniomycetes</taxon>
        <taxon>Pucciniales</taxon>
        <taxon>Sphaerophragmiaceae</taxon>
        <taxon>Austropuccinia</taxon>
    </lineage>
</organism>
<dbReference type="Pfam" id="PF07727">
    <property type="entry name" value="RVT_2"/>
    <property type="match status" value="1"/>
</dbReference>
<dbReference type="AlphaFoldDB" id="A0A9Q3IBM9"/>
<dbReference type="InterPro" id="IPR013103">
    <property type="entry name" value="RVT_2"/>
</dbReference>
<evidence type="ECO:0000313" key="3">
    <source>
        <dbReference type="Proteomes" id="UP000765509"/>
    </source>
</evidence>
<dbReference type="EMBL" id="AVOT02038483">
    <property type="protein sequence ID" value="MBW0533365.1"/>
    <property type="molecule type" value="Genomic_DNA"/>
</dbReference>